<protein>
    <submittedName>
        <fullName evidence="1">Uncharacterized protein</fullName>
    </submittedName>
</protein>
<dbReference type="RefSeq" id="WP_183932784.1">
    <property type="nucleotide sequence ID" value="NZ_JACICF010000001.1"/>
</dbReference>
<organism evidence="1 2">
    <name type="scientific">Sphingomicrobium lutaoense</name>
    <dbReference type="NCBI Taxonomy" id="515949"/>
    <lineage>
        <taxon>Bacteria</taxon>
        <taxon>Pseudomonadati</taxon>
        <taxon>Pseudomonadota</taxon>
        <taxon>Alphaproteobacteria</taxon>
        <taxon>Sphingomonadales</taxon>
        <taxon>Sphingomonadaceae</taxon>
        <taxon>Sphingomicrobium</taxon>
    </lineage>
</organism>
<evidence type="ECO:0000313" key="2">
    <source>
        <dbReference type="Proteomes" id="UP000578569"/>
    </source>
</evidence>
<reference evidence="1 2" key="1">
    <citation type="submission" date="2020-08" db="EMBL/GenBank/DDBJ databases">
        <title>Genomic Encyclopedia of Type Strains, Phase IV (KMG-IV): sequencing the most valuable type-strain genomes for metagenomic binning, comparative biology and taxonomic classification.</title>
        <authorList>
            <person name="Goeker M."/>
        </authorList>
    </citation>
    <scope>NUCLEOTIDE SEQUENCE [LARGE SCALE GENOMIC DNA]</scope>
    <source>
        <strain evidence="1 2">DSM 24194</strain>
    </source>
</reference>
<keyword evidence="2" id="KW-1185">Reference proteome</keyword>
<accession>A0A839YWM4</accession>
<comment type="caution">
    <text evidence="1">The sequence shown here is derived from an EMBL/GenBank/DDBJ whole genome shotgun (WGS) entry which is preliminary data.</text>
</comment>
<proteinExistence type="predicted"/>
<dbReference type="EMBL" id="JACICF010000001">
    <property type="protein sequence ID" value="MBB3763436.1"/>
    <property type="molecule type" value="Genomic_DNA"/>
</dbReference>
<sequence length="49" mass="5714">MSDAYESLERFIRNEMRMSHIYQPVMLLVLLKSKGRATVREIAQISSLT</sequence>
<dbReference type="AlphaFoldDB" id="A0A839YWM4"/>
<name>A0A839YWM4_9SPHN</name>
<dbReference type="Proteomes" id="UP000578569">
    <property type="component" value="Unassembled WGS sequence"/>
</dbReference>
<evidence type="ECO:0000313" key="1">
    <source>
        <dbReference type="EMBL" id="MBB3763436.1"/>
    </source>
</evidence>
<gene>
    <name evidence="1" type="ORF">FHS50_000459</name>
</gene>